<organism evidence="1 2">
    <name type="scientific">Scophthalmus maximus</name>
    <name type="common">Turbot</name>
    <name type="synonym">Psetta maxima</name>
    <dbReference type="NCBI Taxonomy" id="52904"/>
    <lineage>
        <taxon>Eukaryota</taxon>
        <taxon>Metazoa</taxon>
        <taxon>Chordata</taxon>
        <taxon>Craniata</taxon>
        <taxon>Vertebrata</taxon>
        <taxon>Euteleostomi</taxon>
        <taxon>Actinopterygii</taxon>
        <taxon>Neopterygii</taxon>
        <taxon>Teleostei</taxon>
        <taxon>Neoteleostei</taxon>
        <taxon>Acanthomorphata</taxon>
        <taxon>Carangaria</taxon>
        <taxon>Pleuronectiformes</taxon>
        <taxon>Pleuronectoidei</taxon>
        <taxon>Scophthalmidae</taxon>
        <taxon>Scophthalmus</taxon>
    </lineage>
</organism>
<evidence type="ECO:0000313" key="2">
    <source>
        <dbReference type="Proteomes" id="UP000438429"/>
    </source>
</evidence>
<gene>
    <name evidence="1" type="ORF">F2P81_021292</name>
</gene>
<accession>A0A6A4S2T3</accession>
<comment type="caution">
    <text evidence="1">The sequence shown here is derived from an EMBL/GenBank/DDBJ whole genome shotgun (WGS) entry which is preliminary data.</text>
</comment>
<proteinExistence type="predicted"/>
<protein>
    <submittedName>
        <fullName evidence="1">Uncharacterized protein</fullName>
    </submittedName>
</protein>
<name>A0A6A4S2T3_SCOMX</name>
<dbReference type="EMBL" id="VEVO01000019">
    <property type="protein sequence ID" value="KAF0026555.1"/>
    <property type="molecule type" value="Genomic_DNA"/>
</dbReference>
<dbReference type="AlphaFoldDB" id="A0A6A4S2T3"/>
<dbReference type="Proteomes" id="UP000438429">
    <property type="component" value="Unassembled WGS sequence"/>
</dbReference>
<reference evidence="1 2" key="1">
    <citation type="submission" date="2019-06" db="EMBL/GenBank/DDBJ databases">
        <title>Draft genomes of female and male turbot (Scophthalmus maximus).</title>
        <authorList>
            <person name="Xu H."/>
            <person name="Xu X.-W."/>
            <person name="Shao C."/>
            <person name="Chen S."/>
        </authorList>
    </citation>
    <scope>NUCLEOTIDE SEQUENCE [LARGE SCALE GENOMIC DNA]</scope>
    <source>
        <strain evidence="1">Ysfricsl-2016a</strain>
        <tissue evidence="1">Blood</tissue>
    </source>
</reference>
<sequence length="90" mass="10060">MWNAGAENSVLTVELFALVPVEDMRGRFVNSFKALRVSKAVLPLHGARRELLAASSPITLEQTQSERKQDVKNLFLKPEVSSMSPYLTDK</sequence>
<evidence type="ECO:0000313" key="1">
    <source>
        <dbReference type="EMBL" id="KAF0026555.1"/>
    </source>
</evidence>